<name>A0A323UFT9_RHOPL</name>
<dbReference type="RefSeq" id="WP_110787478.1">
    <property type="nucleotide sequence ID" value="NZ_QKQS01000023.1"/>
</dbReference>
<evidence type="ECO:0000313" key="1">
    <source>
        <dbReference type="EMBL" id="PZA11394.1"/>
    </source>
</evidence>
<organism evidence="1 2">
    <name type="scientific">Rhodopseudomonas palustris</name>
    <dbReference type="NCBI Taxonomy" id="1076"/>
    <lineage>
        <taxon>Bacteria</taxon>
        <taxon>Pseudomonadati</taxon>
        <taxon>Pseudomonadota</taxon>
        <taxon>Alphaproteobacteria</taxon>
        <taxon>Hyphomicrobiales</taxon>
        <taxon>Nitrobacteraceae</taxon>
        <taxon>Rhodopseudomonas</taxon>
    </lineage>
</organism>
<protein>
    <submittedName>
        <fullName evidence="1">Uncharacterized protein</fullName>
    </submittedName>
</protein>
<reference evidence="1 2" key="1">
    <citation type="submission" date="2018-06" db="EMBL/GenBank/DDBJ databases">
        <title>Draft Whole-Genome Sequence of the purple photosynthetic bacterium Rhodospeudomonas palustris XCP.</title>
        <authorList>
            <person name="Rayyan A."/>
            <person name="Meyer T.E."/>
            <person name="Kyndt J.A."/>
        </authorList>
    </citation>
    <scope>NUCLEOTIDE SEQUENCE [LARGE SCALE GENOMIC DNA]</scope>
    <source>
        <strain evidence="1 2">XCP</strain>
    </source>
</reference>
<dbReference type="OrthoDB" id="8138134at2"/>
<proteinExistence type="predicted"/>
<dbReference type="EMBL" id="QKQS01000023">
    <property type="protein sequence ID" value="PZA11394.1"/>
    <property type="molecule type" value="Genomic_DNA"/>
</dbReference>
<dbReference type="Proteomes" id="UP000248134">
    <property type="component" value="Unassembled WGS sequence"/>
</dbReference>
<gene>
    <name evidence="1" type="ORF">DNX69_19115</name>
</gene>
<evidence type="ECO:0000313" key="2">
    <source>
        <dbReference type="Proteomes" id="UP000248134"/>
    </source>
</evidence>
<comment type="caution">
    <text evidence="1">The sequence shown here is derived from an EMBL/GenBank/DDBJ whole genome shotgun (WGS) entry which is preliminary data.</text>
</comment>
<sequence>MTQIIKLYQDAAKAQAAVAELKAASFSNAQIVSSDKNGTVVTVDPPFGKGGQADAILNRHGAIRDVSGHHGSSASLVDSSTRLTGAPRLTESRTTLGGIFPELTSPNFFLSSMFGPLLSASQKPWSSLASSQKPWSSLTKNQDAWSSLASNQKASAQLINSPAPFSSMLGLPVLAGH</sequence>
<dbReference type="AlphaFoldDB" id="A0A323UFT9"/>
<accession>A0A323UFT9</accession>